<organism evidence="3 4">
    <name type="scientific">Adiantum capillus-veneris</name>
    <name type="common">Maidenhair fern</name>
    <dbReference type="NCBI Taxonomy" id="13818"/>
    <lineage>
        <taxon>Eukaryota</taxon>
        <taxon>Viridiplantae</taxon>
        <taxon>Streptophyta</taxon>
        <taxon>Embryophyta</taxon>
        <taxon>Tracheophyta</taxon>
        <taxon>Polypodiopsida</taxon>
        <taxon>Polypodiidae</taxon>
        <taxon>Polypodiales</taxon>
        <taxon>Pteridineae</taxon>
        <taxon>Pteridaceae</taxon>
        <taxon>Vittarioideae</taxon>
        <taxon>Adiantum</taxon>
    </lineage>
</organism>
<evidence type="ECO:0008006" key="5">
    <source>
        <dbReference type="Google" id="ProtNLM"/>
    </source>
</evidence>
<protein>
    <recommendedName>
        <fullName evidence="5">Pentatricopeptide repeat-containing protein</fullName>
    </recommendedName>
</protein>
<dbReference type="PROSITE" id="PS51375">
    <property type="entry name" value="PPR"/>
    <property type="match status" value="4"/>
</dbReference>
<dbReference type="GO" id="GO:0048731">
    <property type="term" value="P:system development"/>
    <property type="evidence" value="ECO:0007669"/>
    <property type="project" value="UniProtKB-ARBA"/>
</dbReference>
<dbReference type="GO" id="GO:0009451">
    <property type="term" value="P:RNA modification"/>
    <property type="evidence" value="ECO:0007669"/>
    <property type="project" value="InterPro"/>
</dbReference>
<dbReference type="AlphaFoldDB" id="A0A9D4UXX0"/>
<dbReference type="Proteomes" id="UP000886520">
    <property type="component" value="Chromosome 9"/>
</dbReference>
<sequence>MDGSSLEALSIQQALSSLKCATHLPPVDSLITIINKCRAFKNLPFARSLHAHLLHNGLDLHPSVGNFLVPMLVECGGLSHALQTFSRLPHRREHAWTSLIQGLVNCGNSTHALALFENMQEDHVHPSPFTLQALLKACAQLKCLEKGLEVHTQIFMAGFDVDPFVGNTLIDMYAKCGSFIEAWEVFSTLPSRDVVSWNALMSGYTEYMLCEETLWFSEKMRLAGLCPSVVTFLCMLKACGSLQALGRGQEVHAEIIIEGLESDAFIGNALVDMYAKCDSPIESLELFYDLENRSVESWNTLITAFSEQGLDEEALNCLEQMQLEGVCSNEVTFLCSLKVCGDTGLLEQGRKLHSYVLKGGFEGNVFLGNTLVDMYAKCGSLDEAHDVFDCLSVRDLVAWNALLAGYARRGERDILLSFVQVMMHEGVQPNWVTFLNVLSACNHSGLVHNGLDFFEFMTSYGIIPTARHYSCIIDLFGRSGQLDEGLAVMSILCPQFNADVWQARYNVYQSRGDTRTGIEPLPWSMRADEGLVDKYRDAH</sequence>
<comment type="caution">
    <text evidence="3">The sequence shown here is derived from an EMBL/GenBank/DDBJ whole genome shotgun (WGS) entry which is preliminary data.</text>
</comment>
<dbReference type="PANTHER" id="PTHR24015:SF548">
    <property type="entry name" value="OS08G0340900 PROTEIN"/>
    <property type="match status" value="1"/>
</dbReference>
<dbReference type="EMBL" id="JABFUD020000009">
    <property type="protein sequence ID" value="KAI5075782.1"/>
    <property type="molecule type" value="Genomic_DNA"/>
</dbReference>
<evidence type="ECO:0000256" key="1">
    <source>
        <dbReference type="ARBA" id="ARBA00022737"/>
    </source>
</evidence>
<evidence type="ECO:0000313" key="4">
    <source>
        <dbReference type="Proteomes" id="UP000886520"/>
    </source>
</evidence>
<evidence type="ECO:0000256" key="2">
    <source>
        <dbReference type="PROSITE-ProRule" id="PRU00708"/>
    </source>
</evidence>
<dbReference type="NCBIfam" id="TIGR00756">
    <property type="entry name" value="PPR"/>
    <property type="match status" value="3"/>
</dbReference>
<dbReference type="InterPro" id="IPR002885">
    <property type="entry name" value="PPR_rpt"/>
</dbReference>
<gene>
    <name evidence="3" type="ORF">GOP47_0009858</name>
</gene>
<name>A0A9D4UXX0_ADICA</name>
<dbReference type="OrthoDB" id="185373at2759"/>
<dbReference type="FunFam" id="1.25.40.10:FF:000158">
    <property type="entry name" value="pentatricopeptide repeat-containing protein At2g33680"/>
    <property type="match status" value="1"/>
</dbReference>
<evidence type="ECO:0000313" key="3">
    <source>
        <dbReference type="EMBL" id="KAI5075782.1"/>
    </source>
</evidence>
<dbReference type="Pfam" id="PF13812">
    <property type="entry name" value="PPR_3"/>
    <property type="match status" value="1"/>
</dbReference>
<dbReference type="FunFam" id="1.25.40.10:FF:000344">
    <property type="entry name" value="Pentatricopeptide repeat-containing protein"/>
    <property type="match status" value="1"/>
</dbReference>
<feature type="repeat" description="PPR" evidence="2">
    <location>
        <begin position="395"/>
        <end position="429"/>
    </location>
</feature>
<dbReference type="Pfam" id="PF01535">
    <property type="entry name" value="PPR"/>
    <property type="match status" value="5"/>
</dbReference>
<dbReference type="InterPro" id="IPR011990">
    <property type="entry name" value="TPR-like_helical_dom_sf"/>
</dbReference>
<feature type="repeat" description="PPR" evidence="2">
    <location>
        <begin position="162"/>
        <end position="196"/>
    </location>
</feature>
<dbReference type="PANTHER" id="PTHR24015">
    <property type="entry name" value="OS07G0578800 PROTEIN-RELATED"/>
    <property type="match status" value="1"/>
</dbReference>
<dbReference type="Gene3D" id="1.25.40.10">
    <property type="entry name" value="Tetratricopeptide repeat domain"/>
    <property type="match status" value="4"/>
</dbReference>
<reference evidence="3" key="1">
    <citation type="submission" date="2021-01" db="EMBL/GenBank/DDBJ databases">
        <title>Adiantum capillus-veneris genome.</title>
        <authorList>
            <person name="Fang Y."/>
            <person name="Liao Q."/>
        </authorList>
    </citation>
    <scope>NUCLEOTIDE SEQUENCE</scope>
    <source>
        <strain evidence="3">H3</strain>
        <tissue evidence="3">Leaf</tissue>
    </source>
</reference>
<keyword evidence="4" id="KW-1185">Reference proteome</keyword>
<dbReference type="Pfam" id="PF13041">
    <property type="entry name" value="PPR_2"/>
    <property type="match status" value="1"/>
</dbReference>
<proteinExistence type="predicted"/>
<feature type="repeat" description="PPR" evidence="2">
    <location>
        <begin position="92"/>
        <end position="126"/>
    </location>
</feature>
<keyword evidence="1" id="KW-0677">Repeat</keyword>
<dbReference type="InterPro" id="IPR046960">
    <property type="entry name" value="PPR_At4g14850-like_plant"/>
</dbReference>
<accession>A0A9D4UXX0</accession>
<dbReference type="GO" id="GO:0003723">
    <property type="term" value="F:RNA binding"/>
    <property type="evidence" value="ECO:0007669"/>
    <property type="project" value="InterPro"/>
</dbReference>
<feature type="repeat" description="PPR" evidence="2">
    <location>
        <begin position="294"/>
        <end position="328"/>
    </location>
</feature>